<dbReference type="GO" id="GO:0005737">
    <property type="term" value="C:cytoplasm"/>
    <property type="evidence" value="ECO:0007669"/>
    <property type="project" value="UniProtKB-SubCell"/>
</dbReference>
<dbReference type="SUPFAM" id="SSF54236">
    <property type="entry name" value="Ubiquitin-like"/>
    <property type="match status" value="1"/>
</dbReference>
<dbReference type="GeneID" id="30033339"/>
<dbReference type="Pfam" id="PF09668">
    <property type="entry name" value="Asp_protease"/>
    <property type="match status" value="1"/>
</dbReference>
<protein>
    <recommendedName>
        <fullName evidence="5">DNA damage-inducible protein 1</fullName>
    </recommendedName>
</protein>
<dbReference type="EMBL" id="CP014501">
    <property type="protein sequence ID" value="ANB13245.1"/>
    <property type="molecule type" value="Genomic_DNA"/>
</dbReference>
<reference evidence="13 14" key="1">
    <citation type="submission" date="2016-02" db="EMBL/GenBank/DDBJ databases">
        <title>Complete genome sequence and transcriptome regulation of the pentose utilising yeast Sugiyamaella lignohabitans.</title>
        <authorList>
            <person name="Bellasio M."/>
            <person name="Peymann A."/>
            <person name="Valli M."/>
            <person name="Sipitzky M."/>
            <person name="Graf A."/>
            <person name="Sauer M."/>
            <person name="Marx H."/>
            <person name="Mattanovich D."/>
        </authorList>
    </citation>
    <scope>NUCLEOTIDE SEQUENCE [LARGE SCALE GENOMIC DNA]</scope>
    <source>
        <strain evidence="13 14">CBS 10342</strain>
    </source>
</reference>
<dbReference type="SUPFAM" id="SSF50630">
    <property type="entry name" value="Acid proteases"/>
    <property type="match status" value="1"/>
</dbReference>
<dbReference type="InterPro" id="IPR029071">
    <property type="entry name" value="Ubiquitin-like_domsf"/>
</dbReference>
<dbReference type="KEGG" id="slb:AWJ20_1527"/>
<dbReference type="InterPro" id="IPR033882">
    <property type="entry name" value="DDI1_N"/>
</dbReference>
<dbReference type="GO" id="GO:0043328">
    <property type="term" value="P:protein transport to vacuole involved in ubiquitin-dependent protein catabolic process via the multivesicular body sorting pathway"/>
    <property type="evidence" value="ECO:0007669"/>
    <property type="project" value="EnsemblFungi"/>
</dbReference>
<dbReference type="SMART" id="SM00165">
    <property type="entry name" value="UBA"/>
    <property type="match status" value="1"/>
</dbReference>
<evidence type="ECO:0000313" key="14">
    <source>
        <dbReference type="Proteomes" id="UP000189580"/>
    </source>
</evidence>
<dbReference type="GO" id="GO:0000149">
    <property type="term" value="F:SNARE binding"/>
    <property type="evidence" value="ECO:0007669"/>
    <property type="project" value="EnsemblFungi"/>
</dbReference>
<dbReference type="PROSITE" id="PS50030">
    <property type="entry name" value="UBA"/>
    <property type="match status" value="1"/>
</dbReference>
<dbReference type="RefSeq" id="XP_018735722.1">
    <property type="nucleotide sequence ID" value="XM_018878416.1"/>
</dbReference>
<feature type="compositionally biased region" description="Low complexity" evidence="10">
    <location>
        <begin position="342"/>
        <end position="367"/>
    </location>
</feature>
<dbReference type="CDD" id="cd01796">
    <property type="entry name" value="Ubl_Ddi1_like"/>
    <property type="match status" value="1"/>
</dbReference>
<keyword evidence="8" id="KW-0064">Aspartyl protease</keyword>
<dbReference type="InterPro" id="IPR015940">
    <property type="entry name" value="UBA"/>
</dbReference>
<dbReference type="Proteomes" id="UP000189580">
    <property type="component" value="Chromosome a"/>
</dbReference>
<dbReference type="InterPro" id="IPR019103">
    <property type="entry name" value="Peptidase_aspartic_DDI1-type"/>
</dbReference>
<accession>A0A167DSM5</accession>
<comment type="subcellular location">
    <subcellularLocation>
        <location evidence="2">Cytoplasm</location>
    </subcellularLocation>
</comment>
<dbReference type="GO" id="GO:0009306">
    <property type="term" value="P:protein secretion"/>
    <property type="evidence" value="ECO:0007669"/>
    <property type="project" value="EnsemblFungi"/>
</dbReference>
<keyword evidence="9" id="KW-0378">Hydrolase</keyword>
<dbReference type="SUPFAM" id="SSF46934">
    <property type="entry name" value="UBA-like"/>
    <property type="match status" value="1"/>
</dbReference>
<keyword evidence="6" id="KW-0963">Cytoplasm</keyword>
<feature type="domain" description="Ubiquitin-like" evidence="12">
    <location>
        <begin position="1"/>
        <end position="74"/>
    </location>
</feature>
<dbReference type="GO" id="GO:0005886">
    <property type="term" value="C:plasma membrane"/>
    <property type="evidence" value="ECO:0007669"/>
    <property type="project" value="EnsemblFungi"/>
</dbReference>
<dbReference type="Pfam" id="PF00627">
    <property type="entry name" value="UBA"/>
    <property type="match status" value="1"/>
</dbReference>
<evidence type="ECO:0000256" key="2">
    <source>
        <dbReference type="ARBA" id="ARBA00004496"/>
    </source>
</evidence>
<sequence>MKLLITFASNDTVLNIEVSDEMTLGDLKAYIEIESSVASALQVLVYKTQPMENDSLPLSNWNLESDDVIVVVERPRELPSATGGTAPTPTPGRGTIPGAAELEALRNQILNDPALRSNIEQRYPQLRDAIDNPTRFRELMSTIENERRQQQSAADQEMARLQQDPDNEENQRRILELIQQEAVMENLQNALEHNPEVFGNVTMLFVDVLVNGHKVKAFVDSGAQATVISPECVEKCSMTHLIDKRFQGVAHGVGTAKILGRIHSAPIKVGDSFYPCSFTVMEGKSVDLLLGLDMLRRYQANIDLKRNVLVFGDSECPFLSEAEIPRIFEEQADEAAARSEGRSASTSSSISSSAGARSSPATASPVARAASAATARQLSSSQSSATSPPSSFPDADIQNLMNLGFSRAEAITALRQTGGNAELAAALLFQ</sequence>
<name>A0A167DSM5_9ASCO</name>
<dbReference type="Pfam" id="PF00240">
    <property type="entry name" value="ubiquitin"/>
    <property type="match status" value="1"/>
</dbReference>
<dbReference type="PANTHER" id="PTHR12917">
    <property type="entry name" value="ASPARTYL PROTEASE DDI-RELATED"/>
    <property type="match status" value="1"/>
</dbReference>
<comment type="subunit">
    <text evidence="4">Binds ubiquitin and polyubiquitinated proteins.</text>
</comment>
<dbReference type="InterPro" id="IPR009060">
    <property type="entry name" value="UBA-like_sf"/>
</dbReference>
<comment type="function">
    <text evidence="1">Probable aspartic protease. May be involved in the regulation of exocytosis. Acts as a linker between the 19S proteasome and polyubiquitinated proteins via UBA domain interactions with ubiquitin for their subsequent degradation. Required for S-phase checkpoint control.</text>
</comment>
<dbReference type="Gene3D" id="2.40.70.10">
    <property type="entry name" value="Acid Proteases"/>
    <property type="match status" value="1"/>
</dbReference>
<dbReference type="GO" id="GO:0045740">
    <property type="term" value="P:positive regulation of DNA replication"/>
    <property type="evidence" value="ECO:0007669"/>
    <property type="project" value="EnsemblFungi"/>
</dbReference>
<feature type="domain" description="UBA" evidence="11">
    <location>
        <begin position="391"/>
        <end position="430"/>
    </location>
</feature>
<evidence type="ECO:0000256" key="8">
    <source>
        <dbReference type="ARBA" id="ARBA00022750"/>
    </source>
</evidence>
<evidence type="ECO:0000256" key="7">
    <source>
        <dbReference type="ARBA" id="ARBA00022670"/>
    </source>
</evidence>
<evidence type="ECO:0000256" key="5">
    <source>
        <dbReference type="ARBA" id="ARBA00021491"/>
    </source>
</evidence>
<evidence type="ECO:0000259" key="12">
    <source>
        <dbReference type="PROSITE" id="PS50053"/>
    </source>
</evidence>
<dbReference type="PANTHER" id="PTHR12917:SF1">
    <property type="entry name" value="AT13091P"/>
    <property type="match status" value="1"/>
</dbReference>
<evidence type="ECO:0000256" key="4">
    <source>
        <dbReference type="ARBA" id="ARBA00011128"/>
    </source>
</evidence>
<feature type="region of interest" description="Disordered" evidence="10">
    <location>
        <begin position="333"/>
        <end position="367"/>
    </location>
</feature>
<evidence type="ECO:0000256" key="3">
    <source>
        <dbReference type="ARBA" id="ARBA00009136"/>
    </source>
</evidence>
<dbReference type="CDD" id="cd05479">
    <property type="entry name" value="RP_DDI"/>
    <property type="match status" value="1"/>
</dbReference>
<evidence type="ECO:0000259" key="11">
    <source>
        <dbReference type="PROSITE" id="PS50030"/>
    </source>
</evidence>
<evidence type="ECO:0000256" key="9">
    <source>
        <dbReference type="ARBA" id="ARBA00022801"/>
    </source>
</evidence>
<evidence type="ECO:0000313" key="13">
    <source>
        <dbReference type="EMBL" id="ANB13245.1"/>
    </source>
</evidence>
<dbReference type="CDD" id="cd14309">
    <property type="entry name" value="UBA_scDdi1_like"/>
    <property type="match status" value="1"/>
</dbReference>
<keyword evidence="7" id="KW-0645">Protease</keyword>
<dbReference type="InterPro" id="IPR021109">
    <property type="entry name" value="Peptidase_aspartic_dom_sf"/>
</dbReference>
<comment type="similarity">
    <text evidence="3">Belongs to the DDI1 family.</text>
</comment>
<dbReference type="GO" id="GO:0043130">
    <property type="term" value="F:ubiquitin binding"/>
    <property type="evidence" value="ECO:0007669"/>
    <property type="project" value="EnsemblFungi"/>
</dbReference>
<feature type="region of interest" description="Disordered" evidence="10">
    <location>
        <begin position="145"/>
        <end position="168"/>
    </location>
</feature>
<dbReference type="PROSITE" id="PS50053">
    <property type="entry name" value="UBIQUITIN_2"/>
    <property type="match status" value="1"/>
</dbReference>
<dbReference type="SMART" id="SM00213">
    <property type="entry name" value="UBQ"/>
    <property type="match status" value="1"/>
</dbReference>
<dbReference type="Gene3D" id="3.10.20.90">
    <property type="entry name" value="Phosphatidylinositol 3-kinase Catalytic Subunit, Chain A, domain 1"/>
    <property type="match status" value="1"/>
</dbReference>
<dbReference type="GO" id="GO:0030674">
    <property type="term" value="F:protein-macromolecule adaptor activity"/>
    <property type="evidence" value="ECO:0007669"/>
    <property type="project" value="EnsemblFungi"/>
</dbReference>
<organism evidence="13 14">
    <name type="scientific">Sugiyamaella lignohabitans</name>
    <dbReference type="NCBI Taxonomy" id="796027"/>
    <lineage>
        <taxon>Eukaryota</taxon>
        <taxon>Fungi</taxon>
        <taxon>Dikarya</taxon>
        <taxon>Ascomycota</taxon>
        <taxon>Saccharomycotina</taxon>
        <taxon>Dipodascomycetes</taxon>
        <taxon>Dipodascales</taxon>
        <taxon>Trichomonascaceae</taxon>
        <taxon>Sugiyamaella</taxon>
    </lineage>
</organism>
<dbReference type="GO" id="GO:0004190">
    <property type="term" value="F:aspartic-type endopeptidase activity"/>
    <property type="evidence" value="ECO:0007669"/>
    <property type="project" value="UniProtKB-KW"/>
</dbReference>
<dbReference type="GO" id="GO:1904855">
    <property type="term" value="F:proteasome regulatory particle binding"/>
    <property type="evidence" value="ECO:0007669"/>
    <property type="project" value="EnsemblFungi"/>
</dbReference>
<dbReference type="InterPro" id="IPR000626">
    <property type="entry name" value="Ubiquitin-like_dom"/>
</dbReference>
<evidence type="ECO:0000256" key="6">
    <source>
        <dbReference type="ARBA" id="ARBA00022490"/>
    </source>
</evidence>
<evidence type="ECO:0000256" key="10">
    <source>
        <dbReference type="SAM" id="MobiDB-lite"/>
    </source>
</evidence>
<evidence type="ECO:0000256" key="1">
    <source>
        <dbReference type="ARBA" id="ARBA00003231"/>
    </source>
</evidence>
<gene>
    <name evidence="13" type="primary">DDI1</name>
    <name evidence="13" type="ORF">AWJ20_1527</name>
</gene>
<dbReference type="GO" id="GO:0036435">
    <property type="term" value="F:K48-linked polyubiquitin modification-dependent protein binding"/>
    <property type="evidence" value="ECO:0007669"/>
    <property type="project" value="EnsemblFungi"/>
</dbReference>
<dbReference type="Gene3D" id="1.10.8.10">
    <property type="entry name" value="DNA helicase RuvA subunit, C-terminal domain"/>
    <property type="match status" value="1"/>
</dbReference>
<keyword evidence="14" id="KW-1185">Reference proteome</keyword>
<proteinExistence type="inferred from homology"/>
<dbReference type="OrthoDB" id="1047367at2759"/>
<dbReference type="AlphaFoldDB" id="A0A167DSM5"/>